<dbReference type="EMBL" id="JBBEUB010000001">
    <property type="protein sequence ID" value="MEJ2902122.1"/>
    <property type="molecule type" value="Genomic_DNA"/>
</dbReference>
<evidence type="ECO:0000259" key="2">
    <source>
        <dbReference type="Pfam" id="PF13026"/>
    </source>
</evidence>
<dbReference type="PANTHER" id="PTHR43265:SF1">
    <property type="entry name" value="ESTERASE ESTD"/>
    <property type="match status" value="1"/>
</dbReference>
<evidence type="ECO:0000313" key="3">
    <source>
        <dbReference type="EMBL" id="MEJ2902122.1"/>
    </source>
</evidence>
<name>A0ABU8NIV5_9SPHI</name>
<dbReference type="Gene3D" id="3.40.50.1820">
    <property type="entry name" value="alpha/beta hydrolase"/>
    <property type="match status" value="1"/>
</dbReference>
<reference evidence="3 4" key="1">
    <citation type="submission" date="2024-03" db="EMBL/GenBank/DDBJ databases">
        <title>Sequence of Lycoming College Course Isolates.</title>
        <authorList>
            <person name="Plotts O."/>
            <person name="Newman J."/>
        </authorList>
    </citation>
    <scope>NUCLEOTIDE SEQUENCE [LARGE SCALE GENOMIC DNA]</scope>
    <source>
        <strain evidence="3 4">CJB-3</strain>
    </source>
</reference>
<organism evidence="3 4">
    <name type="scientific">Pedobacter panaciterrae</name>
    <dbReference type="NCBI Taxonomy" id="363849"/>
    <lineage>
        <taxon>Bacteria</taxon>
        <taxon>Pseudomonadati</taxon>
        <taxon>Bacteroidota</taxon>
        <taxon>Sphingobacteriia</taxon>
        <taxon>Sphingobacteriales</taxon>
        <taxon>Sphingobacteriaceae</taxon>
        <taxon>Pedobacter</taxon>
    </lineage>
</organism>
<keyword evidence="4" id="KW-1185">Reference proteome</keyword>
<dbReference type="PANTHER" id="PTHR43265">
    <property type="entry name" value="ESTERASE ESTD"/>
    <property type="match status" value="1"/>
</dbReference>
<dbReference type="RefSeq" id="WP_337715875.1">
    <property type="nucleotide sequence ID" value="NZ_JBBEUB010000001.1"/>
</dbReference>
<dbReference type="InterPro" id="IPR029058">
    <property type="entry name" value="AB_hydrolase_fold"/>
</dbReference>
<evidence type="ECO:0000313" key="4">
    <source>
        <dbReference type="Proteomes" id="UP001378956"/>
    </source>
</evidence>
<dbReference type="Pfam" id="PF13026">
    <property type="entry name" value="DUF3887"/>
    <property type="match status" value="1"/>
</dbReference>
<accession>A0ABU8NIV5</accession>
<sequence length="439" mass="48185">MKKVILLIFALFVTTTAFSQGVLNLLGRSQDFFKLLEDQKYTDAYGYLDSTFQAKVPEEDLKKLWTQISEKLGKIETLDVISSKTQGEFFVVTMEGKFTNDDQNFLLAFNKAEKIVGFFLQPKSTAATYVLPAYADTTLYKETEINVKTPGHTLVGMLTVPKKLSSYPVVVLVHGSGPADMDETVGPNKPLKDIALGLASKGIASIRYVKRTMIYAGEFGKAFTVKEEVMDDALAAIALAKTLPAVNKKQIYLLGHSLGGMIAPRIATLAPDLNGIIMLAAPARKFTDLLVEQNKYMFGLSKDTSAAGKKTLDTVIKELEVTRITKLGTMKADSVLLGLPASYWVDINVNDQVAAAKKLAKQRIFVGQGGNDFQVSTTDYNLWNTAIGKKKGAMVKLYPELNHLLSPQTEKGSMEQYRTPVSVSDVLITDIATWIKAKP</sequence>
<gene>
    <name evidence="3" type="ORF">WAE58_06790</name>
</gene>
<feature type="domain" description="DUF3887" evidence="2">
    <location>
        <begin position="29"/>
        <end position="118"/>
    </location>
</feature>
<dbReference type="InterPro" id="IPR022742">
    <property type="entry name" value="Hydrolase_4"/>
</dbReference>
<protein>
    <submittedName>
        <fullName evidence="3">DUF3887 domain-containing protein</fullName>
    </submittedName>
</protein>
<comment type="caution">
    <text evidence="3">The sequence shown here is derived from an EMBL/GenBank/DDBJ whole genome shotgun (WGS) entry which is preliminary data.</text>
</comment>
<feature type="domain" description="Serine aminopeptidase S33" evidence="1">
    <location>
        <begin position="227"/>
        <end position="405"/>
    </location>
</feature>
<proteinExistence type="predicted"/>
<dbReference type="Pfam" id="PF12146">
    <property type="entry name" value="Hydrolase_4"/>
    <property type="match status" value="1"/>
</dbReference>
<dbReference type="SUPFAM" id="SSF53474">
    <property type="entry name" value="alpha/beta-Hydrolases"/>
    <property type="match status" value="1"/>
</dbReference>
<dbReference type="Gene3D" id="3.10.450.590">
    <property type="match status" value="1"/>
</dbReference>
<dbReference type="Proteomes" id="UP001378956">
    <property type="component" value="Unassembled WGS sequence"/>
</dbReference>
<dbReference type="InterPro" id="IPR053145">
    <property type="entry name" value="AB_hydrolase_Est10"/>
</dbReference>
<dbReference type="InterPro" id="IPR024981">
    <property type="entry name" value="DUF3887"/>
</dbReference>
<evidence type="ECO:0000259" key="1">
    <source>
        <dbReference type="Pfam" id="PF12146"/>
    </source>
</evidence>